<dbReference type="Pfam" id="PF07690">
    <property type="entry name" value="MFS_1"/>
    <property type="match status" value="1"/>
</dbReference>
<name>A0ABP8UC22_9ACTN</name>
<dbReference type="Gene3D" id="1.20.1250.20">
    <property type="entry name" value="MFS general substrate transporter like domains"/>
    <property type="match status" value="1"/>
</dbReference>
<dbReference type="PANTHER" id="PTHR23542">
    <property type="match status" value="1"/>
</dbReference>
<keyword evidence="1" id="KW-0812">Transmembrane</keyword>
<dbReference type="InterPro" id="IPR011701">
    <property type="entry name" value="MFS"/>
</dbReference>
<feature type="transmembrane region" description="Helical" evidence="1">
    <location>
        <begin position="12"/>
        <end position="38"/>
    </location>
</feature>
<organism evidence="2 3">
    <name type="scientific">Actinoallomurus vinaceus</name>
    <dbReference type="NCBI Taxonomy" id="1080074"/>
    <lineage>
        <taxon>Bacteria</taxon>
        <taxon>Bacillati</taxon>
        <taxon>Actinomycetota</taxon>
        <taxon>Actinomycetes</taxon>
        <taxon>Streptosporangiales</taxon>
        <taxon>Thermomonosporaceae</taxon>
        <taxon>Actinoallomurus</taxon>
    </lineage>
</organism>
<evidence type="ECO:0000313" key="3">
    <source>
        <dbReference type="Proteomes" id="UP001501442"/>
    </source>
</evidence>
<feature type="transmembrane region" description="Helical" evidence="1">
    <location>
        <begin position="287"/>
        <end position="304"/>
    </location>
</feature>
<dbReference type="EMBL" id="BAABHK010000006">
    <property type="protein sequence ID" value="GAA4628724.1"/>
    <property type="molecule type" value="Genomic_DNA"/>
</dbReference>
<sequence>MRQYVAVWRIPGAPLLLVAGVLARLGMGVTPLALLLVVEQATGRYASAGIAAGSYALSGALISPVVGRVADRLGSTPVLRASAAAHPVGLVALLLAASGGSLPLICAAAVFAGGTYPPLTAAIRSAWIGLTEDGTGRHHLRSAALAVETSLFELVFVAGPLLVAVVVLVASPAAAIAGSAIVTMAGTLVLARGSAMRGQRPASPDTRTRGLGPLLVPGFAVVLVCVGSLGAAFGAVSVTVPAYATRHTGAGADGLAGVLLAVWGLGSGLGGFGYGMARPRAPLPRQFAWLLGAVSLSTAVLAIMPDALTLGIALAIGGATIAPTLTVYTTIVGRIVPAGMRNEAGTWLVTVPVAANSAGGAIAGLIVDQPGGIPWSFLFAAAVIGAATVVAAWPAGPITRADAAATANAIPGTAAHDGRTCQAGNS</sequence>
<keyword evidence="1" id="KW-0472">Membrane</keyword>
<dbReference type="Proteomes" id="UP001501442">
    <property type="component" value="Unassembled WGS sequence"/>
</dbReference>
<feature type="transmembrane region" description="Helical" evidence="1">
    <location>
        <begin position="255"/>
        <end position="275"/>
    </location>
</feature>
<dbReference type="InterPro" id="IPR036259">
    <property type="entry name" value="MFS_trans_sf"/>
</dbReference>
<protein>
    <recommendedName>
        <fullName evidence="4">MFS transporter</fullName>
    </recommendedName>
</protein>
<feature type="transmembrane region" description="Helical" evidence="1">
    <location>
        <begin position="373"/>
        <end position="393"/>
    </location>
</feature>
<feature type="transmembrane region" description="Helical" evidence="1">
    <location>
        <begin position="211"/>
        <end position="235"/>
    </location>
</feature>
<feature type="transmembrane region" description="Helical" evidence="1">
    <location>
        <begin position="161"/>
        <end position="190"/>
    </location>
</feature>
<feature type="transmembrane region" description="Helical" evidence="1">
    <location>
        <begin position="44"/>
        <end position="67"/>
    </location>
</feature>
<reference evidence="3" key="1">
    <citation type="journal article" date="2019" name="Int. J. Syst. Evol. Microbiol.">
        <title>The Global Catalogue of Microorganisms (GCM) 10K type strain sequencing project: providing services to taxonomists for standard genome sequencing and annotation.</title>
        <authorList>
            <consortium name="The Broad Institute Genomics Platform"/>
            <consortium name="The Broad Institute Genome Sequencing Center for Infectious Disease"/>
            <person name="Wu L."/>
            <person name="Ma J."/>
        </authorList>
    </citation>
    <scope>NUCLEOTIDE SEQUENCE [LARGE SCALE GENOMIC DNA]</scope>
    <source>
        <strain evidence="3">JCM 17939</strain>
    </source>
</reference>
<proteinExistence type="predicted"/>
<feature type="transmembrane region" description="Helical" evidence="1">
    <location>
        <begin position="344"/>
        <end position="367"/>
    </location>
</feature>
<keyword evidence="1" id="KW-1133">Transmembrane helix</keyword>
<evidence type="ECO:0000256" key="1">
    <source>
        <dbReference type="SAM" id="Phobius"/>
    </source>
</evidence>
<dbReference type="PANTHER" id="PTHR23542:SF1">
    <property type="entry name" value="MAJOR FACILITATOR SUPERFAMILY (MFS) PROFILE DOMAIN-CONTAINING PROTEIN"/>
    <property type="match status" value="1"/>
</dbReference>
<comment type="caution">
    <text evidence="2">The sequence shown here is derived from an EMBL/GenBank/DDBJ whole genome shotgun (WGS) entry which is preliminary data.</text>
</comment>
<feature type="transmembrane region" description="Helical" evidence="1">
    <location>
        <begin position="88"/>
        <end position="112"/>
    </location>
</feature>
<keyword evidence="3" id="KW-1185">Reference proteome</keyword>
<accession>A0ABP8UC22</accession>
<evidence type="ECO:0000313" key="2">
    <source>
        <dbReference type="EMBL" id="GAA4628724.1"/>
    </source>
</evidence>
<gene>
    <name evidence="2" type="ORF">GCM10023196_046280</name>
</gene>
<evidence type="ECO:0008006" key="4">
    <source>
        <dbReference type="Google" id="ProtNLM"/>
    </source>
</evidence>
<dbReference type="SUPFAM" id="SSF103473">
    <property type="entry name" value="MFS general substrate transporter"/>
    <property type="match status" value="1"/>
</dbReference>
<feature type="transmembrane region" description="Helical" evidence="1">
    <location>
        <begin position="310"/>
        <end position="332"/>
    </location>
</feature>